<dbReference type="SUPFAM" id="SSF52540">
    <property type="entry name" value="P-loop containing nucleoside triphosphate hydrolases"/>
    <property type="match status" value="1"/>
</dbReference>
<dbReference type="SUPFAM" id="SSF50331">
    <property type="entry name" value="MOP-like"/>
    <property type="match status" value="1"/>
</dbReference>
<evidence type="ECO:0000259" key="5">
    <source>
        <dbReference type="PROSITE" id="PS50893"/>
    </source>
</evidence>
<dbReference type="InterPro" id="IPR027417">
    <property type="entry name" value="P-loop_NTPase"/>
</dbReference>
<dbReference type="Gene3D" id="3.40.50.300">
    <property type="entry name" value="P-loop containing nucleotide triphosphate hydrolases"/>
    <property type="match status" value="1"/>
</dbReference>
<comment type="similarity">
    <text evidence="1">Belongs to the ABC transporter superfamily.</text>
</comment>
<dbReference type="InterPro" id="IPR047641">
    <property type="entry name" value="ABC_transpr_MalK/UgpC-like"/>
</dbReference>
<keyword evidence="7" id="KW-1185">Reference proteome</keyword>
<keyword evidence="4 6" id="KW-0067">ATP-binding</keyword>
<reference evidence="6 7" key="1">
    <citation type="submission" date="2021-01" db="EMBL/GenBank/DDBJ databases">
        <title>Genome seq and assembly of Devosia sp. G19.</title>
        <authorList>
            <person name="Chhetri G."/>
        </authorList>
    </citation>
    <scope>NUCLEOTIDE SEQUENCE [LARGE SCALE GENOMIC DNA]</scope>
    <source>
        <strain evidence="6 7">G19</strain>
    </source>
</reference>
<dbReference type="InterPro" id="IPR017871">
    <property type="entry name" value="ABC_transporter-like_CS"/>
</dbReference>
<evidence type="ECO:0000256" key="2">
    <source>
        <dbReference type="ARBA" id="ARBA00022448"/>
    </source>
</evidence>
<proteinExistence type="inferred from homology"/>
<dbReference type="Proteomes" id="UP000595460">
    <property type="component" value="Chromosome"/>
</dbReference>
<dbReference type="NCBIfam" id="NF008653">
    <property type="entry name" value="PRK11650.1"/>
    <property type="match status" value="1"/>
</dbReference>
<dbReference type="PANTHER" id="PTHR43875:SF1">
    <property type="entry name" value="OSMOPROTECTIVE COMPOUNDS UPTAKE ATP-BINDING PROTEIN GGTA"/>
    <property type="match status" value="1"/>
</dbReference>
<dbReference type="InterPro" id="IPR008995">
    <property type="entry name" value="Mo/tungstate-bd_C_term_dom"/>
</dbReference>
<dbReference type="Pfam" id="PF17912">
    <property type="entry name" value="OB_MalK"/>
    <property type="match status" value="1"/>
</dbReference>
<dbReference type="PROSITE" id="PS00211">
    <property type="entry name" value="ABC_TRANSPORTER_1"/>
    <property type="match status" value="1"/>
</dbReference>
<evidence type="ECO:0000256" key="1">
    <source>
        <dbReference type="ARBA" id="ARBA00005417"/>
    </source>
</evidence>
<evidence type="ECO:0000313" key="6">
    <source>
        <dbReference type="EMBL" id="QQR36745.1"/>
    </source>
</evidence>
<dbReference type="CDD" id="cd03301">
    <property type="entry name" value="ABC_MalK_N"/>
    <property type="match status" value="1"/>
</dbReference>
<evidence type="ECO:0000256" key="3">
    <source>
        <dbReference type="ARBA" id="ARBA00022741"/>
    </source>
</evidence>
<sequence length="379" mass="41313">MSTIVCTNVSKSYGDVPVIRDFNLAISDHEFVVFLGPSGCGKSTLLRMLAGLEDISGGTVAIGEAVVNELPPRDRGVAMVFQNYALYPHMSIFENIAFGLRRQRVPAHEIKQRVEAVAGVLGLEPFLERKPAALSGGQQQRVAIARAMIKTPKVFLFDEPLSNLDAKLRHHMRVEIARLHQTLKTTTVYVTHDQLEAMTLADRIVLMRAGNIEQVGTPQEIYENPRSLFVAGFIGTPNMNFLKGTVHLNGLGAVVAVGSDVIPLQAGRFAVADKQEVVLGFRPGDVTLTAGEKDTRGTFGATAGLIEYHGHDTLVSMNFQGQGIAALIPSQQRVTQGDMVRFAIASDHLHLFDVTSERSLRIEDVAPGTEPAQVHQIYQ</sequence>
<keyword evidence="3" id="KW-0547">Nucleotide-binding</keyword>
<dbReference type="InterPro" id="IPR003593">
    <property type="entry name" value="AAA+_ATPase"/>
</dbReference>
<keyword evidence="2" id="KW-0813">Transport</keyword>
<dbReference type="PANTHER" id="PTHR43875">
    <property type="entry name" value="MALTODEXTRIN IMPORT ATP-BINDING PROTEIN MSMX"/>
    <property type="match status" value="1"/>
</dbReference>
<organism evidence="6 7">
    <name type="scientific">Devosia oryziradicis</name>
    <dbReference type="NCBI Taxonomy" id="2801335"/>
    <lineage>
        <taxon>Bacteria</taxon>
        <taxon>Pseudomonadati</taxon>
        <taxon>Pseudomonadota</taxon>
        <taxon>Alphaproteobacteria</taxon>
        <taxon>Hyphomicrobiales</taxon>
        <taxon>Devosiaceae</taxon>
        <taxon>Devosia</taxon>
    </lineage>
</organism>
<dbReference type="PROSITE" id="PS50893">
    <property type="entry name" value="ABC_TRANSPORTER_2"/>
    <property type="match status" value="1"/>
</dbReference>
<dbReference type="InterPro" id="IPR003439">
    <property type="entry name" value="ABC_transporter-like_ATP-bd"/>
</dbReference>
<feature type="domain" description="ABC transporter" evidence="5">
    <location>
        <begin position="4"/>
        <end position="234"/>
    </location>
</feature>
<dbReference type="Gene3D" id="2.40.50.100">
    <property type="match status" value="1"/>
</dbReference>
<dbReference type="Gene3D" id="2.40.50.140">
    <property type="entry name" value="Nucleic acid-binding proteins"/>
    <property type="match status" value="1"/>
</dbReference>
<dbReference type="SMART" id="SM00382">
    <property type="entry name" value="AAA"/>
    <property type="match status" value="1"/>
</dbReference>
<accession>A0ABX7C248</accession>
<dbReference type="EMBL" id="CP068047">
    <property type="protein sequence ID" value="QQR36745.1"/>
    <property type="molecule type" value="Genomic_DNA"/>
</dbReference>
<evidence type="ECO:0000313" key="7">
    <source>
        <dbReference type="Proteomes" id="UP000595460"/>
    </source>
</evidence>
<protein>
    <submittedName>
        <fullName evidence="6">Sn-glycerol-3-phosphate ABC transporter ATP-binding protein UgpC</fullName>
    </submittedName>
</protein>
<dbReference type="GO" id="GO:0005524">
    <property type="term" value="F:ATP binding"/>
    <property type="evidence" value="ECO:0007669"/>
    <property type="project" value="UniProtKB-KW"/>
</dbReference>
<evidence type="ECO:0000256" key="4">
    <source>
        <dbReference type="ARBA" id="ARBA00022840"/>
    </source>
</evidence>
<name>A0ABX7C248_9HYPH</name>
<dbReference type="InterPro" id="IPR015855">
    <property type="entry name" value="ABC_transpr_MalK-like"/>
</dbReference>
<dbReference type="InterPro" id="IPR012340">
    <property type="entry name" value="NA-bd_OB-fold"/>
</dbReference>
<dbReference type="RefSeq" id="WP_201659222.1">
    <property type="nucleotide sequence ID" value="NZ_CP068047.1"/>
</dbReference>
<gene>
    <name evidence="6" type="primary">ugpC</name>
    <name evidence="6" type="ORF">JI749_03690</name>
</gene>
<dbReference type="InterPro" id="IPR040582">
    <property type="entry name" value="OB_MalK-like"/>
</dbReference>
<dbReference type="Pfam" id="PF00005">
    <property type="entry name" value="ABC_tran"/>
    <property type="match status" value="1"/>
</dbReference>